<feature type="signal peptide" evidence="2">
    <location>
        <begin position="1"/>
        <end position="25"/>
    </location>
</feature>
<dbReference type="EMBL" id="CP059404">
    <property type="protein sequence ID" value="QNE89093.1"/>
    <property type="molecule type" value="Genomic_DNA"/>
</dbReference>
<dbReference type="KEGG" id="cik:H0194_08450"/>
<dbReference type="Proteomes" id="UP000515743">
    <property type="component" value="Chromosome"/>
</dbReference>
<feature type="compositionally biased region" description="Low complexity" evidence="1">
    <location>
        <begin position="38"/>
        <end position="57"/>
    </location>
</feature>
<evidence type="ECO:0000313" key="3">
    <source>
        <dbReference type="EMBL" id="QNE89093.1"/>
    </source>
</evidence>
<dbReference type="RefSeq" id="WP_185175479.1">
    <property type="nucleotide sequence ID" value="NZ_CP059404.1"/>
</dbReference>
<evidence type="ECO:0000313" key="4">
    <source>
        <dbReference type="Proteomes" id="UP000515743"/>
    </source>
</evidence>
<feature type="region of interest" description="Disordered" evidence="1">
    <location>
        <begin position="202"/>
        <end position="230"/>
    </location>
</feature>
<evidence type="ECO:0000256" key="1">
    <source>
        <dbReference type="SAM" id="MobiDB-lite"/>
    </source>
</evidence>
<reference evidence="3 4" key="1">
    <citation type="submission" date="2020-07" db="EMBL/GenBank/DDBJ databases">
        <title>Complete genome and description of Corynebacterium incognita strain Marseille-Q3630 sp. nov.</title>
        <authorList>
            <person name="Boxberger M."/>
        </authorList>
    </citation>
    <scope>NUCLEOTIDE SEQUENCE [LARGE SCALE GENOMIC DNA]</scope>
    <source>
        <strain evidence="3 4">Marseille-Q3630</strain>
    </source>
</reference>
<sequence length="230" mass="24077">MRRHIRFRALCATAVVTAVVPLAAACDSLPSSNKETSEVSAPASPEAPSDAPASATPEDPEGATDAETSAAESESATESESASAGASESEKGPVTGKKLSPGVKDAYAQFKSLAPEKLFAQFESCDSIGIKNSYNCSGSEVGQFQFFESSAKASQTTQLLTELRSSHVVEDTGSRVVGWSTLGSTAVVTVVDNDKGQVMQHMISTDQEDPEDKIESLGLAQPSDKEPKRD</sequence>
<dbReference type="AlphaFoldDB" id="A0A7G7CNC7"/>
<evidence type="ECO:0000256" key="2">
    <source>
        <dbReference type="SAM" id="SignalP"/>
    </source>
</evidence>
<protein>
    <submittedName>
        <fullName evidence="3">Beta-N-acetylglucosaminidase</fullName>
    </submittedName>
</protein>
<accession>A0A7G7CNC7</accession>
<proteinExistence type="predicted"/>
<keyword evidence="2" id="KW-0732">Signal</keyword>
<feature type="compositionally biased region" description="Low complexity" evidence="1">
    <location>
        <begin position="65"/>
        <end position="87"/>
    </location>
</feature>
<keyword evidence="4" id="KW-1185">Reference proteome</keyword>
<feature type="chain" id="PRO_5028873882" evidence="2">
    <location>
        <begin position="26"/>
        <end position="230"/>
    </location>
</feature>
<dbReference type="PROSITE" id="PS51257">
    <property type="entry name" value="PROKAR_LIPOPROTEIN"/>
    <property type="match status" value="1"/>
</dbReference>
<organism evidence="3 4">
    <name type="scientific">Corynebacterium incognita</name>
    <dbReference type="NCBI Taxonomy" id="2754725"/>
    <lineage>
        <taxon>Bacteria</taxon>
        <taxon>Bacillati</taxon>
        <taxon>Actinomycetota</taxon>
        <taxon>Actinomycetes</taxon>
        <taxon>Mycobacteriales</taxon>
        <taxon>Corynebacteriaceae</taxon>
        <taxon>Corynebacterium</taxon>
    </lineage>
</organism>
<gene>
    <name evidence="3" type="ORF">H0194_08450</name>
</gene>
<name>A0A7G7CNC7_9CORY</name>
<feature type="region of interest" description="Disordered" evidence="1">
    <location>
        <begin position="28"/>
        <end position="99"/>
    </location>
</feature>